<dbReference type="EMBL" id="ADBJ01000025">
    <property type="protein sequence ID" value="EFA81318.1"/>
    <property type="molecule type" value="Genomic_DNA"/>
</dbReference>
<organism evidence="2 3">
    <name type="scientific">Heterostelium pallidum (strain ATCC 26659 / Pp 5 / PN500)</name>
    <name type="common">Cellular slime mold</name>
    <name type="synonym">Polysphondylium pallidum</name>
    <dbReference type="NCBI Taxonomy" id="670386"/>
    <lineage>
        <taxon>Eukaryota</taxon>
        <taxon>Amoebozoa</taxon>
        <taxon>Evosea</taxon>
        <taxon>Eumycetozoa</taxon>
        <taxon>Dictyostelia</taxon>
        <taxon>Acytosteliales</taxon>
        <taxon>Acytosteliaceae</taxon>
        <taxon>Heterostelium</taxon>
    </lineage>
</organism>
<dbReference type="RefSeq" id="XP_020433436.1">
    <property type="nucleotide sequence ID" value="XM_020576187.1"/>
</dbReference>
<keyword evidence="3" id="KW-1185">Reference proteome</keyword>
<accession>D3BBB1</accession>
<dbReference type="GeneID" id="31360783"/>
<protein>
    <submittedName>
        <fullName evidence="2">Uncharacterized protein</fullName>
    </submittedName>
</protein>
<sequence>MSGGWSNTTTTNKWYDENSNNRFPSGKKEEDPHYVPNCNCYPFRYSKQISWGEDPICEVDICRHRMSCHPEYKPKQVLDFNQQQKGYYNPYMNIDLKVIS</sequence>
<feature type="compositionally biased region" description="Polar residues" evidence="1">
    <location>
        <begin position="1"/>
        <end position="23"/>
    </location>
</feature>
<reference evidence="2 3" key="1">
    <citation type="journal article" date="2011" name="Genome Res.">
        <title>Phylogeny-wide analysis of social amoeba genomes highlights ancient origins for complex intercellular communication.</title>
        <authorList>
            <person name="Heidel A.J."/>
            <person name="Lawal H.M."/>
            <person name="Felder M."/>
            <person name="Schilde C."/>
            <person name="Helps N.R."/>
            <person name="Tunggal B."/>
            <person name="Rivero F."/>
            <person name="John U."/>
            <person name="Schleicher M."/>
            <person name="Eichinger L."/>
            <person name="Platzer M."/>
            <person name="Noegel A.A."/>
            <person name="Schaap P."/>
            <person name="Gloeckner G."/>
        </authorList>
    </citation>
    <scope>NUCLEOTIDE SEQUENCE [LARGE SCALE GENOMIC DNA]</scope>
    <source>
        <strain evidence="3">ATCC 26659 / Pp 5 / PN500</strain>
    </source>
</reference>
<comment type="caution">
    <text evidence="2">The sequence shown here is derived from an EMBL/GenBank/DDBJ whole genome shotgun (WGS) entry which is preliminary data.</text>
</comment>
<dbReference type="AlphaFoldDB" id="D3BBB1"/>
<evidence type="ECO:0000313" key="3">
    <source>
        <dbReference type="Proteomes" id="UP000001396"/>
    </source>
</evidence>
<gene>
    <name evidence="2" type="ORF">PPL_05298</name>
</gene>
<dbReference type="InParanoid" id="D3BBB1"/>
<dbReference type="Proteomes" id="UP000001396">
    <property type="component" value="Unassembled WGS sequence"/>
</dbReference>
<feature type="region of interest" description="Disordered" evidence="1">
    <location>
        <begin position="1"/>
        <end position="33"/>
    </location>
</feature>
<evidence type="ECO:0000313" key="2">
    <source>
        <dbReference type="EMBL" id="EFA81318.1"/>
    </source>
</evidence>
<evidence type="ECO:0000256" key="1">
    <source>
        <dbReference type="SAM" id="MobiDB-lite"/>
    </source>
</evidence>
<proteinExistence type="predicted"/>
<name>D3BBB1_HETP5</name>